<evidence type="ECO:0000256" key="1">
    <source>
        <dbReference type="ARBA" id="ARBA00001933"/>
    </source>
</evidence>
<protein>
    <recommendedName>
        <fullName evidence="3">cysteine desulfurase</fullName>
        <ecNumber evidence="3">2.8.1.7</ecNumber>
    </recommendedName>
</protein>
<evidence type="ECO:0000259" key="9">
    <source>
        <dbReference type="Pfam" id="PF00266"/>
    </source>
</evidence>
<keyword evidence="5" id="KW-0479">Metal-binding</keyword>
<gene>
    <name evidence="10" type="ORF">METZ01_LOCUS66138</name>
</gene>
<dbReference type="GO" id="GO:0046872">
    <property type="term" value="F:metal ion binding"/>
    <property type="evidence" value="ECO:0007669"/>
    <property type="project" value="UniProtKB-KW"/>
</dbReference>
<dbReference type="AlphaFoldDB" id="A0A381TC32"/>
<dbReference type="GO" id="GO:0031071">
    <property type="term" value="F:cysteine desulfurase activity"/>
    <property type="evidence" value="ECO:0007669"/>
    <property type="project" value="UniProtKB-EC"/>
</dbReference>
<dbReference type="EC" id="2.8.1.7" evidence="3"/>
<keyword evidence="7" id="KW-0408">Iron</keyword>
<keyword evidence="6" id="KW-0663">Pyridoxal phosphate</keyword>
<dbReference type="InterPro" id="IPR000192">
    <property type="entry name" value="Aminotrans_V_dom"/>
</dbReference>
<evidence type="ECO:0000256" key="7">
    <source>
        <dbReference type="ARBA" id="ARBA00023004"/>
    </source>
</evidence>
<comment type="cofactor">
    <cofactor evidence="1">
        <name>pyridoxal 5'-phosphate</name>
        <dbReference type="ChEBI" id="CHEBI:597326"/>
    </cofactor>
</comment>
<feature type="domain" description="Aminotransferase class V" evidence="9">
    <location>
        <begin position="9"/>
        <end position="347"/>
    </location>
</feature>
<evidence type="ECO:0000256" key="6">
    <source>
        <dbReference type="ARBA" id="ARBA00022898"/>
    </source>
</evidence>
<evidence type="ECO:0000256" key="3">
    <source>
        <dbReference type="ARBA" id="ARBA00012239"/>
    </source>
</evidence>
<evidence type="ECO:0000256" key="5">
    <source>
        <dbReference type="ARBA" id="ARBA00022723"/>
    </source>
</evidence>
<dbReference type="InterPro" id="IPR015421">
    <property type="entry name" value="PyrdxlP-dep_Trfase_major"/>
</dbReference>
<dbReference type="Gene3D" id="3.40.640.10">
    <property type="entry name" value="Type I PLP-dependent aspartate aminotransferase-like (Major domain)"/>
    <property type="match status" value="1"/>
</dbReference>
<dbReference type="Gene3D" id="3.90.1150.10">
    <property type="entry name" value="Aspartate Aminotransferase, domain 1"/>
    <property type="match status" value="1"/>
</dbReference>
<keyword evidence="4" id="KW-0808">Transferase</keyword>
<name>A0A381TC32_9ZZZZ</name>
<keyword evidence="8" id="KW-0411">Iron-sulfur</keyword>
<sequence length="365" mass="39766">MATALDDDLLGNASSLDHEFGLGASQAIELARQDIASLINAQTGEIIWTSGATESNNLALLGVCNFKPHDQPLRIISSYAEHKSVIEPLMDLKRKGHHVEFIEPNKHGYLEPASIAKAMDSGCDLFSCMHINNEIGSVNDIDFIGSMCRERKIIFHVDVAQSIGKLPLDVEENNIDLMSLSAHKIYGPKGIGALFINQKTVGRLQPLMSGGGQERAIRPGTLATHQIIGMASAYRLAKATMENDLVHLTECRDLFLRLTNEIKGLMINGDIHNTFPGIISISLPDLHAESLLFAMDKVAISKGSACSSESDEPSHVLKSMGLSREAIEGTIRVSFGRHTKFKDIEILAQSLKKAVDHLRLLKGGI</sequence>
<proteinExistence type="inferred from homology"/>
<dbReference type="PANTHER" id="PTHR11601:SF34">
    <property type="entry name" value="CYSTEINE DESULFURASE"/>
    <property type="match status" value="1"/>
</dbReference>
<dbReference type="EMBL" id="UINC01004297">
    <property type="protein sequence ID" value="SVA13284.1"/>
    <property type="molecule type" value="Genomic_DNA"/>
</dbReference>
<dbReference type="GO" id="GO:0051536">
    <property type="term" value="F:iron-sulfur cluster binding"/>
    <property type="evidence" value="ECO:0007669"/>
    <property type="project" value="UniProtKB-KW"/>
</dbReference>
<dbReference type="Pfam" id="PF00266">
    <property type="entry name" value="Aminotran_5"/>
    <property type="match status" value="1"/>
</dbReference>
<dbReference type="InterPro" id="IPR015424">
    <property type="entry name" value="PyrdxlP-dep_Trfase"/>
</dbReference>
<dbReference type="InterPro" id="IPR015422">
    <property type="entry name" value="PyrdxlP-dep_Trfase_small"/>
</dbReference>
<accession>A0A381TC32</accession>
<evidence type="ECO:0000256" key="4">
    <source>
        <dbReference type="ARBA" id="ARBA00022679"/>
    </source>
</evidence>
<evidence type="ECO:0000256" key="2">
    <source>
        <dbReference type="ARBA" id="ARBA00006490"/>
    </source>
</evidence>
<dbReference type="PROSITE" id="PS00595">
    <property type="entry name" value="AA_TRANSFER_CLASS_5"/>
    <property type="match status" value="1"/>
</dbReference>
<dbReference type="PANTHER" id="PTHR11601">
    <property type="entry name" value="CYSTEINE DESULFURYLASE FAMILY MEMBER"/>
    <property type="match status" value="1"/>
</dbReference>
<organism evidence="10">
    <name type="scientific">marine metagenome</name>
    <dbReference type="NCBI Taxonomy" id="408172"/>
    <lineage>
        <taxon>unclassified sequences</taxon>
        <taxon>metagenomes</taxon>
        <taxon>ecological metagenomes</taxon>
    </lineage>
</organism>
<dbReference type="InterPro" id="IPR016454">
    <property type="entry name" value="Cysteine_dSase"/>
</dbReference>
<reference evidence="10" key="1">
    <citation type="submission" date="2018-05" db="EMBL/GenBank/DDBJ databases">
        <authorList>
            <person name="Lanie J.A."/>
            <person name="Ng W.-L."/>
            <person name="Kazmierczak K.M."/>
            <person name="Andrzejewski T.M."/>
            <person name="Davidsen T.M."/>
            <person name="Wayne K.J."/>
            <person name="Tettelin H."/>
            <person name="Glass J.I."/>
            <person name="Rusch D."/>
            <person name="Podicherti R."/>
            <person name="Tsui H.-C.T."/>
            <person name="Winkler M.E."/>
        </authorList>
    </citation>
    <scope>NUCLEOTIDE SEQUENCE</scope>
</reference>
<comment type="similarity">
    <text evidence="2">Belongs to the class-V pyridoxal-phosphate-dependent aminotransferase family. NifS/IscS subfamily.</text>
</comment>
<dbReference type="InterPro" id="IPR020578">
    <property type="entry name" value="Aminotrans_V_PyrdxlP_BS"/>
</dbReference>
<dbReference type="PIRSF" id="PIRSF005572">
    <property type="entry name" value="NifS"/>
    <property type="match status" value="1"/>
</dbReference>
<evidence type="ECO:0000313" key="10">
    <source>
        <dbReference type="EMBL" id="SVA13284.1"/>
    </source>
</evidence>
<dbReference type="SUPFAM" id="SSF53383">
    <property type="entry name" value="PLP-dependent transferases"/>
    <property type="match status" value="1"/>
</dbReference>
<evidence type="ECO:0000256" key="8">
    <source>
        <dbReference type="ARBA" id="ARBA00023014"/>
    </source>
</evidence>